<reference evidence="16 17" key="1">
    <citation type="submission" date="2020-05" db="EMBL/GenBank/DDBJ databases">
        <title>Identification and distribution of gene clusters putatively required for synthesis of sphingolipid metabolism inhibitors in phylogenetically diverse species of the filamentous fungus Fusarium.</title>
        <authorList>
            <person name="Kim H.-S."/>
            <person name="Busman M."/>
            <person name="Brown D.W."/>
            <person name="Divon H."/>
            <person name="Uhlig S."/>
            <person name="Proctor R.H."/>
        </authorList>
    </citation>
    <scope>NUCLEOTIDE SEQUENCE [LARGE SCALE GENOMIC DNA]</scope>
    <source>
        <strain evidence="16 17">NRRL 25196</strain>
    </source>
</reference>
<feature type="compositionally biased region" description="Basic and acidic residues" evidence="11">
    <location>
        <begin position="836"/>
        <end position="846"/>
    </location>
</feature>
<dbReference type="GO" id="GO:0008270">
    <property type="term" value="F:zinc ion binding"/>
    <property type="evidence" value="ECO:0007669"/>
    <property type="project" value="UniProtKB-KW"/>
</dbReference>
<dbReference type="GO" id="GO:0016020">
    <property type="term" value="C:membrane"/>
    <property type="evidence" value="ECO:0007669"/>
    <property type="project" value="UniProtKB-SubCell"/>
</dbReference>
<feature type="transmembrane region" description="Helical" evidence="12">
    <location>
        <begin position="112"/>
        <end position="132"/>
    </location>
</feature>
<accession>A0A8H5K8R5</accession>
<dbReference type="GO" id="GO:0022857">
    <property type="term" value="F:transmembrane transporter activity"/>
    <property type="evidence" value="ECO:0007669"/>
    <property type="project" value="InterPro"/>
</dbReference>
<dbReference type="SUPFAM" id="SSF90229">
    <property type="entry name" value="CCCH zinc finger"/>
    <property type="match status" value="1"/>
</dbReference>
<evidence type="ECO:0000256" key="8">
    <source>
        <dbReference type="ARBA" id="ARBA00022859"/>
    </source>
</evidence>
<dbReference type="CDD" id="cd17936">
    <property type="entry name" value="EEXXEc_NFX1"/>
    <property type="match status" value="1"/>
</dbReference>
<dbReference type="InterPro" id="IPR047187">
    <property type="entry name" value="SF1_C_Upf1"/>
</dbReference>
<dbReference type="GO" id="GO:0031048">
    <property type="term" value="P:regulatory ncRNA-mediated heterochromatin formation"/>
    <property type="evidence" value="ECO:0007669"/>
    <property type="project" value="TreeGrafter"/>
</dbReference>
<dbReference type="EMBL" id="JAAOAO010000015">
    <property type="protein sequence ID" value="KAF5568008.1"/>
    <property type="molecule type" value="Genomic_DNA"/>
</dbReference>
<keyword evidence="12" id="KW-0812">Transmembrane</keyword>
<dbReference type="GO" id="GO:0005737">
    <property type="term" value="C:cytoplasm"/>
    <property type="evidence" value="ECO:0007669"/>
    <property type="project" value="UniProtKB-SubCell"/>
</dbReference>
<organism evidence="16 17">
    <name type="scientific">Fusarium napiforme</name>
    <dbReference type="NCBI Taxonomy" id="42672"/>
    <lineage>
        <taxon>Eukaryota</taxon>
        <taxon>Fungi</taxon>
        <taxon>Dikarya</taxon>
        <taxon>Ascomycota</taxon>
        <taxon>Pezizomycotina</taxon>
        <taxon>Sordariomycetes</taxon>
        <taxon>Hypocreomycetidae</taxon>
        <taxon>Hypocreales</taxon>
        <taxon>Nectriaceae</taxon>
        <taxon>Fusarium</taxon>
        <taxon>Fusarium fujikuroi species complex</taxon>
    </lineage>
</organism>
<protein>
    <submittedName>
        <fullName evidence="16">Zinc finger CCCH-type</fullName>
    </submittedName>
</protein>
<dbReference type="GO" id="GO:0002376">
    <property type="term" value="P:immune system process"/>
    <property type="evidence" value="ECO:0007669"/>
    <property type="project" value="UniProtKB-KW"/>
</dbReference>
<comment type="caution">
    <text evidence="16">The sequence shown here is derived from an EMBL/GenBank/DDBJ whole genome shotgun (WGS) entry which is preliminary data.</text>
</comment>
<keyword evidence="6" id="KW-0378">Hydrolase</keyword>
<evidence type="ECO:0000256" key="1">
    <source>
        <dbReference type="ARBA" id="ARBA00004141"/>
    </source>
</evidence>
<keyword evidence="8" id="KW-0391">Immunity</keyword>
<keyword evidence="6" id="KW-0067">ATP-binding</keyword>
<evidence type="ECO:0000259" key="15">
    <source>
        <dbReference type="PROSITE" id="PS51981"/>
    </source>
</evidence>
<dbReference type="FunFam" id="3.40.50.300:FF:001660">
    <property type="entry name" value="NF-X1 finger and helicase protein, putative"/>
    <property type="match status" value="1"/>
</dbReference>
<dbReference type="Gene3D" id="3.40.50.300">
    <property type="entry name" value="P-loop containing nucleotide triphosphate hydrolases"/>
    <property type="match status" value="2"/>
</dbReference>
<dbReference type="InterPro" id="IPR020846">
    <property type="entry name" value="MFS_dom"/>
</dbReference>
<dbReference type="Gene3D" id="4.10.1000.10">
    <property type="entry name" value="Zinc finger, CCCH-type"/>
    <property type="match status" value="1"/>
</dbReference>
<dbReference type="Pfam" id="PF13086">
    <property type="entry name" value="AAA_11"/>
    <property type="match status" value="1"/>
</dbReference>
<dbReference type="InterPro" id="IPR011701">
    <property type="entry name" value="MFS"/>
</dbReference>
<dbReference type="CDD" id="cd17323">
    <property type="entry name" value="MFS_Tpo1_MDR_like"/>
    <property type="match status" value="1"/>
</dbReference>
<dbReference type="SMART" id="SM00356">
    <property type="entry name" value="ZnF_C3H1"/>
    <property type="match status" value="1"/>
</dbReference>
<feature type="transmembrane region" description="Helical" evidence="12">
    <location>
        <begin position="81"/>
        <end position="100"/>
    </location>
</feature>
<gene>
    <name evidence="16" type="ORF">FNAPI_412</name>
</gene>
<feature type="transmembrane region" description="Helical" evidence="12">
    <location>
        <begin position="346"/>
        <end position="365"/>
    </location>
</feature>
<evidence type="ECO:0000256" key="3">
    <source>
        <dbReference type="ARBA" id="ARBA00022490"/>
    </source>
</evidence>
<evidence type="ECO:0000259" key="14">
    <source>
        <dbReference type="PROSITE" id="PS50850"/>
    </source>
</evidence>
<dbReference type="SUPFAM" id="SSF52540">
    <property type="entry name" value="P-loop containing nucleoside triphosphate hydrolases"/>
    <property type="match status" value="1"/>
</dbReference>
<feature type="compositionally biased region" description="Polar residues" evidence="11">
    <location>
        <begin position="13"/>
        <end position="22"/>
    </location>
</feature>
<feature type="domain" description="RZ-type" evidence="15">
    <location>
        <begin position="2165"/>
        <end position="2240"/>
    </location>
</feature>
<feature type="transmembrane region" description="Helical" evidence="12">
    <location>
        <begin position="43"/>
        <end position="66"/>
    </location>
</feature>
<dbReference type="InterPro" id="IPR036855">
    <property type="entry name" value="Znf_CCCH_sf"/>
</dbReference>
<dbReference type="Pfam" id="PF20173">
    <property type="entry name" value="ZnF_RZ-type"/>
    <property type="match status" value="1"/>
</dbReference>
<evidence type="ECO:0000256" key="7">
    <source>
        <dbReference type="ARBA" id="ARBA00022833"/>
    </source>
</evidence>
<name>A0A8H5K8R5_9HYPO</name>
<dbReference type="InterPro" id="IPR027417">
    <property type="entry name" value="P-loop_NTPase"/>
</dbReference>
<evidence type="ECO:0000313" key="16">
    <source>
        <dbReference type="EMBL" id="KAF5568008.1"/>
    </source>
</evidence>
<feature type="zinc finger region" description="C3H1-type" evidence="10">
    <location>
        <begin position="378"/>
        <end position="406"/>
    </location>
</feature>
<feature type="transmembrane region" description="Helical" evidence="12">
    <location>
        <begin position="200"/>
        <end position="220"/>
    </location>
</feature>
<dbReference type="PROSITE" id="PS50850">
    <property type="entry name" value="MFS"/>
    <property type="match status" value="1"/>
</dbReference>
<dbReference type="Gene3D" id="1.20.1250.20">
    <property type="entry name" value="MFS general substrate transporter like domains"/>
    <property type="match status" value="1"/>
</dbReference>
<evidence type="ECO:0000256" key="9">
    <source>
        <dbReference type="ARBA" id="ARBA00023180"/>
    </source>
</evidence>
<keyword evidence="12" id="KW-1133">Transmembrane helix</keyword>
<keyword evidence="12" id="KW-0472">Membrane</keyword>
<dbReference type="InterPro" id="IPR046439">
    <property type="entry name" value="ZF_RZ_dom"/>
</dbReference>
<keyword evidence="9" id="KW-0325">Glycoprotein</keyword>
<dbReference type="Pfam" id="PF13087">
    <property type="entry name" value="AAA_12"/>
    <property type="match status" value="1"/>
</dbReference>
<dbReference type="InterPro" id="IPR045055">
    <property type="entry name" value="DNA2/NAM7-like"/>
</dbReference>
<keyword evidence="3" id="KW-0963">Cytoplasm</keyword>
<dbReference type="PROSITE" id="PS51981">
    <property type="entry name" value="ZF_RZ"/>
    <property type="match status" value="1"/>
</dbReference>
<sequence>MHNQTRDDIENCISLNESQSPSPIRDSLKEEDRPVNWPSSKKWSIVVSTSLATFVVSFGSSVYSAAIPHIQTQFSVSSDTALLGITLYVIGFALGPMAWGPASELYGKRRPLFLGYAIFCICQLPCALAQNISLLLTFRFLSGLAGSSSLAILGGMYVDFLSRPAERGISTAVFSVATFCGPTVGPIVGNLATLKLGWRWTAWLTLIGGVVFGSVAFLLTPETSEAVILRQRSQGNTSVSPSRIYRPEQGISTFMQSYLTKPVRMFVREPILIFFTIYMSLAYGIIYLTFTMYPLAFVTGRGWSRMDGSLPFIGMTFGVVLACIGIALHSIYYIQQSRVHVPERRLPPMIAGSILLSAGIFWFGWTSSRNAPRGFGSRNPTRPCFYFKQGKTCKFGNRCKFLHDPPVPLRTPQLDFPDRPSAAPDGKLRQWKRLLNLGDLGWNSPDLTTTAVSRFFQLGLEMMDGDIDAVQDVIKLLAKDAGLAFTRALADVHIMRADSSCKTTLWETEVKPLFSLITHPRVVDSAVLEQQVADVFNCILGIEGQRMTKIFNFIIYLVTESSLSTQSDSRMEVLELSLSVLSKIIDCNTRNIVNSECEKLVSLFAEIVKNDPGQEDGFSRLQATKYIDYMQQRLDTGKSIPNLDPGHRVLFTREDFVLRQDLPGTLSADGPRHNNDHVDITKIKIMPTYDEVVSPRGEYLPTNNPSSWHAKGIRGRLDREFRLVREDTVGQLRDAVRDILELARDPKHRKSRQSNTLRTYTYENPVTIDVGLHRIGGLEMSICCHQLPVVRNLNVKKRKDWWTQSKRLQAGALVCLFDISGSMLFCVVSDTTMRSKDDKEARKVDHGDDEDQATTNQVRTLSDDPDFLFVNLKLVDPTTSEISQAMRWYRNIKSYPRRYLAEFPGVLLDSFKHSLLALQKMHERPNIPFANLLAPKEDSPFDADIELPQYARKSGFTFDLSCISNDNSPLTVDPRSPISPQELSLKSSLDPTQSAALLNTLTRGLSLIQGPPGTGKSYTGEKIIKVLLGSRRRANLGPILCVCYTNHALDQLLEHLLDDGTKRIIRIGSRSKSERLQNLNLRHVTKGMSLTKSEKRGLWEAENDIREHVQDGKDLLKELADCQSWKAIKNLLASDYPRQHAELFGEDHDGWQTVIHQPEMVIDRWLQSGQYNATNPRPLEHLKCAQLSTLTNHERTLLHRHWIKAVRDPIIAKLARINQYYNDAVRHRDEIRGDADLRCLNDADIVGVTTTGLARNLNLLRKLRCKVMLCEEAGEVLEAHILTALLPSIEHAILIGDHLQLRPQIQNYDLQSTNPRGKQYSLDVSLFERLVQPPHGTDLRIPYSMLETQRRMHPSIAELVRSTLYPSLNDSEAVAEYPQIVGMKRRLFWFHHEQPENTDENNSSLSTSRSNSFEVDMTAALVSHLSQQGTYRPGDIAVLTPYLGQLQLLRRRMESMFEIYVNDRDLDELEAAQDENIGTNRPRGVPLSKTTLLKSVRVATVDNFQGEEAKVIVISLVRSNPQGDCGFLKTKNRVNVLLSRAKHGMYIIGNGTTYEKVSMWADVMKTLASGQNMGTKLELQCARHPHTPIFVSHPDHFLQFSPESGCIACPHLDVGKPKIRQLSFAWKWLRRVSQAVSIKCVSNVTKMSLLPSTYVLPPAGIIAPVDIAVPVAASAATHVKTERSRNKTTAFATSAAAGSTRLVNIAVLRAATVMYPVSDVWTDVKYGAVTRGVARLAASLVILCTAPCAAPCNWVPCSLRCEMMLDCGHQCPSLCGEVCPSSKFCQFCATDEVKSVCVDFLEMKEYKEIDLNQEPCIFPDCGHFLTVSSMDGQMDMASEYKLNANGLPELILRSSEPFAMENKDVKNCATCRGPLRNVSRYGRIVRRAMLDEATKKFISWSNAEYHLLASKLISEQEGLAAMQPTALRDPKSEAAGSLTIGGLRQRQLQCLRGYIDKRYDSILKVRKDITSYTVKVQKEEQPFQRVADLVRHANLHHGRRNDFRYDESVIQAKGSLLASTLLLKCDVLILSDFFRLLLNPKSDLAKPDVKLDLSPFMHDCGLLIERAKKAVYPREEAQGHIFSAQLCAFSRSLVSTPSKFSVPGTQPLSPTPTCDPDPLDKLRDQGLDHVHQARAILTANQSAKALKNDIDVAEEALNGGVYRPVTAEELRQVYAASMGELSGTGHWYTCPNGHPFTINNCGMAMEEAPCPECGARIGGRNHVSVEGVRHAVEIEEIAREINGVRL</sequence>
<evidence type="ECO:0000259" key="13">
    <source>
        <dbReference type="PROSITE" id="PS50103"/>
    </source>
</evidence>
<evidence type="ECO:0000256" key="10">
    <source>
        <dbReference type="PROSITE-ProRule" id="PRU00723"/>
    </source>
</evidence>
<dbReference type="InterPro" id="IPR041679">
    <property type="entry name" value="DNA2/NAM7-like_C"/>
</dbReference>
<dbReference type="PROSITE" id="PS50103">
    <property type="entry name" value="ZF_C3H1"/>
    <property type="match status" value="1"/>
</dbReference>
<evidence type="ECO:0000256" key="5">
    <source>
        <dbReference type="ARBA" id="ARBA00022771"/>
    </source>
</evidence>
<comment type="subcellular location">
    <subcellularLocation>
        <location evidence="2">Cytoplasm</location>
    </subcellularLocation>
    <subcellularLocation>
        <location evidence="1">Membrane</location>
        <topology evidence="1">Multi-pass membrane protein</topology>
    </subcellularLocation>
</comment>
<dbReference type="PANTHER" id="PTHR10887">
    <property type="entry name" value="DNA2/NAM7 HELICASE FAMILY"/>
    <property type="match status" value="1"/>
</dbReference>
<feature type="region of interest" description="Disordered" evidence="11">
    <location>
        <begin position="836"/>
        <end position="857"/>
    </location>
</feature>
<evidence type="ECO:0000256" key="11">
    <source>
        <dbReference type="SAM" id="MobiDB-lite"/>
    </source>
</evidence>
<dbReference type="PANTHER" id="PTHR10887:SF445">
    <property type="entry name" value="NFX1-TYPE ZINC FINGER-CONTAINING PROTEIN 1"/>
    <property type="match status" value="1"/>
</dbReference>
<dbReference type="InterPro" id="IPR036259">
    <property type="entry name" value="MFS_trans_sf"/>
</dbReference>
<feature type="transmembrane region" description="Helical" evidence="12">
    <location>
        <begin position="310"/>
        <end position="334"/>
    </location>
</feature>
<proteinExistence type="predicted"/>
<evidence type="ECO:0000256" key="4">
    <source>
        <dbReference type="ARBA" id="ARBA00022723"/>
    </source>
</evidence>
<dbReference type="InterPro" id="IPR041677">
    <property type="entry name" value="DNA2/NAM7_AAA_11"/>
</dbReference>
<feature type="transmembrane region" description="Helical" evidence="12">
    <location>
        <begin position="169"/>
        <end position="188"/>
    </location>
</feature>
<dbReference type="Pfam" id="PF00642">
    <property type="entry name" value="zf-CCCH"/>
    <property type="match status" value="1"/>
</dbReference>
<dbReference type="GO" id="GO:0004386">
    <property type="term" value="F:helicase activity"/>
    <property type="evidence" value="ECO:0007669"/>
    <property type="project" value="InterPro"/>
</dbReference>
<keyword evidence="6" id="KW-0347">Helicase</keyword>
<keyword evidence="5 10" id="KW-0863">Zinc-finger</keyword>
<feature type="domain" description="Major facilitator superfamily (MFS) profile" evidence="14">
    <location>
        <begin position="45"/>
        <end position="533"/>
    </location>
</feature>
<dbReference type="InterPro" id="IPR000571">
    <property type="entry name" value="Znf_CCCH"/>
</dbReference>
<feature type="transmembrane region" description="Helical" evidence="12">
    <location>
        <begin position="138"/>
        <end position="157"/>
    </location>
</feature>
<keyword evidence="17" id="KW-1185">Reference proteome</keyword>
<evidence type="ECO:0000256" key="6">
    <source>
        <dbReference type="ARBA" id="ARBA00022806"/>
    </source>
</evidence>
<feature type="region of interest" description="Disordered" evidence="11">
    <location>
        <begin position="1"/>
        <end position="34"/>
    </location>
</feature>
<feature type="domain" description="C3H1-type" evidence="13">
    <location>
        <begin position="378"/>
        <end position="406"/>
    </location>
</feature>
<feature type="transmembrane region" description="Helical" evidence="12">
    <location>
        <begin position="271"/>
        <end position="290"/>
    </location>
</feature>
<dbReference type="Pfam" id="PF07690">
    <property type="entry name" value="MFS_1"/>
    <property type="match status" value="1"/>
</dbReference>
<dbReference type="GO" id="GO:0031380">
    <property type="term" value="C:nuclear RNA-directed RNA polymerase complex"/>
    <property type="evidence" value="ECO:0007669"/>
    <property type="project" value="TreeGrafter"/>
</dbReference>
<evidence type="ECO:0000256" key="2">
    <source>
        <dbReference type="ARBA" id="ARBA00004496"/>
    </source>
</evidence>
<evidence type="ECO:0000313" key="17">
    <source>
        <dbReference type="Proteomes" id="UP000574317"/>
    </source>
</evidence>
<keyword evidence="7 10" id="KW-0862">Zinc</keyword>
<dbReference type="SUPFAM" id="SSF103473">
    <property type="entry name" value="MFS general substrate transporter"/>
    <property type="match status" value="1"/>
</dbReference>
<dbReference type="Proteomes" id="UP000574317">
    <property type="component" value="Unassembled WGS sequence"/>
</dbReference>
<evidence type="ECO:0000256" key="12">
    <source>
        <dbReference type="SAM" id="Phobius"/>
    </source>
</evidence>
<keyword evidence="6" id="KW-0547">Nucleotide-binding</keyword>
<dbReference type="CDD" id="cd18808">
    <property type="entry name" value="SF1_C_Upf1"/>
    <property type="match status" value="1"/>
</dbReference>
<keyword evidence="4 10" id="KW-0479">Metal-binding</keyword>